<comment type="similarity">
    <text evidence="1">Belongs to the membrane fusion protein (MFP) (TC 8.A.1) family.</text>
</comment>
<dbReference type="InterPro" id="IPR058792">
    <property type="entry name" value="Beta-barrel_RND_2"/>
</dbReference>
<dbReference type="GO" id="GO:0015562">
    <property type="term" value="F:efflux transmembrane transporter activity"/>
    <property type="evidence" value="ECO:0007669"/>
    <property type="project" value="TreeGrafter"/>
</dbReference>
<feature type="domain" description="CusB-like beta-barrel" evidence="3">
    <location>
        <begin position="263"/>
        <end position="331"/>
    </location>
</feature>
<organism evidence="5 6">
    <name type="scientific">Bradyrhizobium erythrophlei</name>
    <dbReference type="NCBI Taxonomy" id="1437360"/>
    <lineage>
        <taxon>Bacteria</taxon>
        <taxon>Pseudomonadati</taxon>
        <taxon>Pseudomonadota</taxon>
        <taxon>Alphaproteobacteria</taxon>
        <taxon>Hyphomicrobiales</taxon>
        <taxon>Nitrobacteraceae</taxon>
        <taxon>Bradyrhizobium</taxon>
    </lineage>
</organism>
<evidence type="ECO:0000256" key="1">
    <source>
        <dbReference type="ARBA" id="ARBA00009477"/>
    </source>
</evidence>
<dbReference type="Proteomes" id="UP000189796">
    <property type="component" value="Chromosome I"/>
</dbReference>
<feature type="coiled-coil region" evidence="2">
    <location>
        <begin position="185"/>
        <end position="224"/>
    </location>
</feature>
<protein>
    <submittedName>
        <fullName evidence="5">HlyD family secretion protein</fullName>
    </submittedName>
</protein>
<accession>A0A1M5W813</accession>
<keyword evidence="2" id="KW-0175">Coiled coil</keyword>
<dbReference type="PANTHER" id="PTHR30469">
    <property type="entry name" value="MULTIDRUG RESISTANCE PROTEIN MDTA"/>
    <property type="match status" value="1"/>
</dbReference>
<evidence type="ECO:0000313" key="6">
    <source>
        <dbReference type="Proteomes" id="UP000189796"/>
    </source>
</evidence>
<evidence type="ECO:0000259" key="3">
    <source>
        <dbReference type="Pfam" id="PF25954"/>
    </source>
</evidence>
<dbReference type="Gene3D" id="1.10.287.470">
    <property type="entry name" value="Helix hairpin bin"/>
    <property type="match status" value="1"/>
</dbReference>
<dbReference type="Gene3D" id="2.40.50.100">
    <property type="match status" value="1"/>
</dbReference>
<dbReference type="InterPro" id="IPR058649">
    <property type="entry name" value="CzcB_C"/>
</dbReference>
<dbReference type="GO" id="GO:1990281">
    <property type="term" value="C:efflux pump complex"/>
    <property type="evidence" value="ECO:0007669"/>
    <property type="project" value="TreeGrafter"/>
</dbReference>
<dbReference type="Pfam" id="PF25954">
    <property type="entry name" value="Beta-barrel_RND_2"/>
    <property type="match status" value="1"/>
</dbReference>
<reference evidence="5 6" key="1">
    <citation type="submission" date="2016-11" db="EMBL/GenBank/DDBJ databases">
        <authorList>
            <person name="Jaros S."/>
            <person name="Januszkiewicz K."/>
            <person name="Wedrychowicz H."/>
        </authorList>
    </citation>
    <scope>NUCLEOTIDE SEQUENCE [LARGE SCALE GENOMIC DNA]</scope>
    <source>
        <strain evidence="5 6">GAS138</strain>
    </source>
</reference>
<evidence type="ECO:0000259" key="4">
    <source>
        <dbReference type="Pfam" id="PF25975"/>
    </source>
</evidence>
<dbReference type="Gene3D" id="2.40.30.170">
    <property type="match status" value="1"/>
</dbReference>
<dbReference type="InterPro" id="IPR010916">
    <property type="entry name" value="TonB_box_CS"/>
</dbReference>
<dbReference type="Gene3D" id="2.40.420.20">
    <property type="match status" value="1"/>
</dbReference>
<dbReference type="InterPro" id="IPR006143">
    <property type="entry name" value="RND_pump_MFP"/>
</dbReference>
<dbReference type="PROSITE" id="PS00430">
    <property type="entry name" value="TONB_DEPENDENT_REC_1"/>
    <property type="match status" value="1"/>
</dbReference>
<dbReference type="NCBIfam" id="TIGR01730">
    <property type="entry name" value="RND_mfp"/>
    <property type="match status" value="1"/>
</dbReference>
<dbReference type="Pfam" id="PF25975">
    <property type="entry name" value="CzcB_C"/>
    <property type="match status" value="1"/>
</dbReference>
<feature type="domain" description="CzcB-like C-terminal circularly permuted SH3-like" evidence="4">
    <location>
        <begin position="339"/>
        <end position="393"/>
    </location>
</feature>
<dbReference type="RefSeq" id="WP_172842711.1">
    <property type="nucleotide sequence ID" value="NZ_LT670817.1"/>
</dbReference>
<dbReference type="EMBL" id="LT670817">
    <property type="protein sequence ID" value="SHH83601.1"/>
    <property type="molecule type" value="Genomic_DNA"/>
</dbReference>
<proteinExistence type="inferred from homology"/>
<dbReference type="AlphaFoldDB" id="A0A1M5W813"/>
<sequence length="417" mass="44068">MKKTSLRSAGIALLVLVVTVCVYIFAVIGVERPHIEAVAAPLPDPRRETNPAGDAAPMATTLARAERHSITETLTVTGSLVAREETVVGAEVDGLRIIEILADVGDRVEQGQVLARLDGAMLRTQLAQNTSMIAIAQASIAQMEASIAETQANEAEAADALKRAQTLVASGTTSPVQLLARQTEAKVATSKATAAEENLRMAKAEEAFAEAQRSEINLKIARTELKAPTAGTISHRAARLGAVATTAGEPLFRLVRNTEIEFDAEVPETALPQIVPGQDVEVWLPGVSEAIDGCVRLVDPTVDKTSRLGRVAVALPHHPALKAGTFARGNITLGRRLAVTVPLSAVLFGKDGPYVQVATNNVVEIRNVETGLKRGARVEILNGLIEGQEVVARAAAFTRPGERIMPVRNDARAAEGG</sequence>
<evidence type="ECO:0000256" key="2">
    <source>
        <dbReference type="SAM" id="Coils"/>
    </source>
</evidence>
<feature type="coiled-coil region" evidence="2">
    <location>
        <begin position="133"/>
        <end position="160"/>
    </location>
</feature>
<gene>
    <name evidence="5" type="ORF">SAMN05443248_6405</name>
</gene>
<evidence type="ECO:0000313" key="5">
    <source>
        <dbReference type="EMBL" id="SHH83601.1"/>
    </source>
</evidence>
<dbReference type="SUPFAM" id="SSF111369">
    <property type="entry name" value="HlyD-like secretion proteins"/>
    <property type="match status" value="1"/>
</dbReference>
<dbReference type="PANTHER" id="PTHR30469:SF15">
    <property type="entry name" value="HLYD FAMILY OF SECRETION PROTEINS"/>
    <property type="match status" value="1"/>
</dbReference>
<name>A0A1M5W813_9BRAD</name>